<dbReference type="InterPro" id="IPR000674">
    <property type="entry name" value="Ald_Oxase/Xan_DH_a/b"/>
</dbReference>
<dbReference type="InterPro" id="IPR008274">
    <property type="entry name" value="AldOxase/xan_DH_MoCoBD1"/>
</dbReference>
<dbReference type="SMART" id="SM01008">
    <property type="entry name" value="Ald_Xan_dh_C"/>
    <property type="match status" value="1"/>
</dbReference>
<dbReference type="PANTHER" id="PTHR11908:SF132">
    <property type="entry name" value="ALDEHYDE OXIDASE 1-RELATED"/>
    <property type="match status" value="1"/>
</dbReference>
<dbReference type="InterPro" id="IPR046867">
    <property type="entry name" value="AldOxase/xan_DH_MoCoBD2"/>
</dbReference>
<dbReference type="Pfam" id="PF01315">
    <property type="entry name" value="Ald_Xan_dh_C"/>
    <property type="match status" value="1"/>
</dbReference>
<keyword evidence="5" id="KW-1185">Reference proteome</keyword>
<name>A0ABV6JMB2_9PROT</name>
<evidence type="ECO:0000256" key="1">
    <source>
        <dbReference type="ARBA" id="ARBA00022505"/>
    </source>
</evidence>
<keyword evidence="1" id="KW-0500">Molybdenum</keyword>
<accession>A0ABV6JMB2</accession>
<comment type="caution">
    <text evidence="4">The sequence shown here is derived from an EMBL/GenBank/DDBJ whole genome shotgun (WGS) entry which is preliminary data.</text>
</comment>
<dbReference type="Pfam" id="PF20256">
    <property type="entry name" value="MoCoBD_2"/>
    <property type="match status" value="1"/>
</dbReference>
<dbReference type="SUPFAM" id="SSF56003">
    <property type="entry name" value="Molybdenum cofactor-binding domain"/>
    <property type="match status" value="1"/>
</dbReference>
<dbReference type="EMBL" id="JBHLUN010000001">
    <property type="protein sequence ID" value="MFC0406860.1"/>
    <property type="molecule type" value="Genomic_DNA"/>
</dbReference>
<evidence type="ECO:0000313" key="4">
    <source>
        <dbReference type="EMBL" id="MFC0406860.1"/>
    </source>
</evidence>
<gene>
    <name evidence="4" type="ORF">ACFFGY_01280</name>
</gene>
<dbReference type="InterPro" id="IPR036856">
    <property type="entry name" value="Ald_Oxase/Xan_DH_a/b_sf"/>
</dbReference>
<dbReference type="Gene3D" id="3.90.1170.50">
    <property type="entry name" value="Aldehyde oxidase/xanthine dehydrogenase, a/b hammerhead"/>
    <property type="match status" value="1"/>
</dbReference>
<dbReference type="InterPro" id="IPR016208">
    <property type="entry name" value="Ald_Oxase/xanthine_DH-like"/>
</dbReference>
<dbReference type="PANTHER" id="PTHR11908">
    <property type="entry name" value="XANTHINE DEHYDROGENASE"/>
    <property type="match status" value="1"/>
</dbReference>
<evidence type="ECO:0000313" key="5">
    <source>
        <dbReference type="Proteomes" id="UP001589865"/>
    </source>
</evidence>
<dbReference type="InterPro" id="IPR037165">
    <property type="entry name" value="AldOxase/xan_DH_Mopterin-bd_sf"/>
</dbReference>
<dbReference type="Proteomes" id="UP001589865">
    <property type="component" value="Unassembled WGS sequence"/>
</dbReference>
<dbReference type="Pfam" id="PF02738">
    <property type="entry name" value="MoCoBD_1"/>
    <property type="match status" value="1"/>
</dbReference>
<protein>
    <submittedName>
        <fullName evidence="4">Xanthine dehydrogenase family protein molybdopterin-binding subunit</fullName>
    </submittedName>
</protein>
<evidence type="ECO:0000256" key="2">
    <source>
        <dbReference type="ARBA" id="ARBA00023002"/>
    </source>
</evidence>
<reference evidence="4 5" key="1">
    <citation type="submission" date="2024-09" db="EMBL/GenBank/DDBJ databases">
        <authorList>
            <person name="Sun Q."/>
            <person name="Mori K."/>
        </authorList>
    </citation>
    <scope>NUCLEOTIDE SEQUENCE [LARGE SCALE GENOMIC DNA]</scope>
    <source>
        <strain evidence="4 5">TBRC 5777</strain>
    </source>
</reference>
<dbReference type="Gene3D" id="3.30.365.10">
    <property type="entry name" value="Aldehyde oxidase/xanthine dehydrogenase, molybdopterin binding domain"/>
    <property type="match status" value="4"/>
</dbReference>
<organism evidence="4 5">
    <name type="scientific">Roseomonas elaeocarpi</name>
    <dbReference type="NCBI Taxonomy" id="907779"/>
    <lineage>
        <taxon>Bacteria</taxon>
        <taxon>Pseudomonadati</taxon>
        <taxon>Pseudomonadota</taxon>
        <taxon>Alphaproteobacteria</taxon>
        <taxon>Acetobacterales</taxon>
        <taxon>Roseomonadaceae</taxon>
        <taxon>Roseomonas</taxon>
    </lineage>
</organism>
<keyword evidence="2" id="KW-0560">Oxidoreductase</keyword>
<sequence length="756" mass="80758">MPDGNLPDGKLIGRPAIRVDGRAKVTGRARYASDEVVANPAHAFLVTSSIARGRIRGFDLAAARAVPGVLDILTHENVGDEARKPKPMSGEDTTTTLESDRVWHDGQIIAVVLADSFEAAREAAHKVRVDYEAEAPAATFGSPGAQEEVRKEGEHHDYRVGDAEAAFAAAEVRLDARYGTPTQHHNAIELFTTTCEWRDGKLTVYEPSQFVYGLRGSLAKQLGMEAGDIHVVSRFVGGAFGAKGGITARTAWIAVAARRLNRPVRLVPTRDQGFTIATYRAETRHHVQLGATRDGKLTAFRHEGWEVTSRPSQYNVSGTETTARIYRCPNILTKVNIVHADRNTPGFMRAPPDTPYMFALESAMDELAAALDMDPVELRRINDTQTDPVTGKPYSSRSLMRCFDEGAAHFGWAGRDRRPGTMRDGDWLVGWGCATAAYPANIGPAAARVTLTPEGRARVQIAAHDIGNGAYTVVAMMAADRLGLPIDKVVVEMGGSELPAAGLAAGSSHTAGITHAVAKACEGVRARLAEAAVLSNDGALAGLDPAAVTLAGGTLRGPGGEAEELPKALARVASGVLEVYAENVPQGLPPEAMGKIYEGQMAMSRGHSREDATTYAFGAQFVEVRVHALTREVRAPRAVGAFASPTIINPLTAHSQYMGGMIWGIGAALHEATEIDPQAARYTNDNIAEYLIPVNADVRSIEVIMVPEEDSQVNPLGIKGLGEIGIVGMNAAVANAVWHATGTRVRDLPIRIEDLL</sequence>
<feature type="domain" description="Aldehyde oxidase/xanthine dehydrogenase a/b hammerhead" evidence="3">
    <location>
        <begin position="26"/>
        <end position="135"/>
    </location>
</feature>
<evidence type="ECO:0000259" key="3">
    <source>
        <dbReference type="SMART" id="SM01008"/>
    </source>
</evidence>
<dbReference type="SUPFAM" id="SSF54665">
    <property type="entry name" value="CO dehydrogenase molybdoprotein N-domain-like"/>
    <property type="match status" value="1"/>
</dbReference>
<dbReference type="RefSeq" id="WP_377042548.1">
    <property type="nucleotide sequence ID" value="NZ_JBHLUN010000001.1"/>
</dbReference>
<proteinExistence type="predicted"/>